<feature type="compositionally biased region" description="Acidic residues" evidence="1">
    <location>
        <begin position="186"/>
        <end position="207"/>
    </location>
</feature>
<dbReference type="PANTHER" id="PTHR21600:SF40">
    <property type="entry name" value="PSEUDOURIDYLATE SYNTHASE RPUSD2"/>
    <property type="match status" value="1"/>
</dbReference>
<protein>
    <recommendedName>
        <fullName evidence="2">Pseudouridine synthase RsuA/RluA-like domain-containing protein</fullName>
    </recommendedName>
</protein>
<comment type="caution">
    <text evidence="3">The sequence shown here is derived from an EMBL/GenBank/DDBJ whole genome shotgun (WGS) entry which is preliminary data.</text>
</comment>
<dbReference type="InterPro" id="IPR050188">
    <property type="entry name" value="RluA_PseudoU_synthase"/>
</dbReference>
<dbReference type="EMBL" id="JBICBT010001116">
    <property type="protein sequence ID" value="KAL3082206.1"/>
    <property type="molecule type" value="Genomic_DNA"/>
</dbReference>
<evidence type="ECO:0000259" key="2">
    <source>
        <dbReference type="Pfam" id="PF00849"/>
    </source>
</evidence>
<evidence type="ECO:0000256" key="1">
    <source>
        <dbReference type="SAM" id="MobiDB-lite"/>
    </source>
</evidence>
<name>A0ABD2ISB6_9BILA</name>
<dbReference type="AlphaFoldDB" id="A0ABD2ISB6"/>
<dbReference type="Gene3D" id="3.30.2350.10">
    <property type="entry name" value="Pseudouridine synthase"/>
    <property type="match status" value="1"/>
</dbReference>
<dbReference type="PANTHER" id="PTHR21600">
    <property type="entry name" value="MITOCHONDRIAL RNA PSEUDOURIDINE SYNTHASE"/>
    <property type="match status" value="1"/>
</dbReference>
<feature type="region of interest" description="Disordered" evidence="1">
    <location>
        <begin position="186"/>
        <end position="262"/>
    </location>
</feature>
<organism evidence="3 4">
    <name type="scientific">Heterodera trifolii</name>
    <dbReference type="NCBI Taxonomy" id="157864"/>
    <lineage>
        <taxon>Eukaryota</taxon>
        <taxon>Metazoa</taxon>
        <taxon>Ecdysozoa</taxon>
        <taxon>Nematoda</taxon>
        <taxon>Chromadorea</taxon>
        <taxon>Rhabditida</taxon>
        <taxon>Tylenchina</taxon>
        <taxon>Tylenchomorpha</taxon>
        <taxon>Tylenchoidea</taxon>
        <taxon>Heteroderidae</taxon>
        <taxon>Heteroderinae</taxon>
        <taxon>Heterodera</taxon>
    </lineage>
</organism>
<dbReference type="InterPro" id="IPR006145">
    <property type="entry name" value="PsdUridine_synth_RsuA/RluA"/>
</dbReference>
<accession>A0ABD2ISB6</accession>
<sequence length="262" mass="29919">MGLRCVRPDGQEALSSFSLLRYLPSENASVVSCTIVTGRTHQIRIHLQFLGHPIIGDWLYNDEAWGPEKGKAANYGERTREQLAHDIGTRHSKDNWIIERDEEYEQRIRQIGEDEECTVDEFDLKNLDACLKAMPAFDPLCWCCAIKKKREMQERDWLMALHCHRYSGDGWAYEAPLPDWATTEIEADSDPQQGEEEENAMNDDDMDNQQKQRRMRSSTTTTPATTKTTDGEETVPKSVAPPTAMTEEEDNELVPKNAQNAI</sequence>
<feature type="domain" description="Pseudouridine synthase RsuA/RluA-like" evidence="2">
    <location>
        <begin position="8"/>
        <end position="48"/>
    </location>
</feature>
<dbReference type="Pfam" id="PF00849">
    <property type="entry name" value="PseudoU_synth_2"/>
    <property type="match status" value="1"/>
</dbReference>
<reference evidence="3 4" key="1">
    <citation type="submission" date="2024-10" db="EMBL/GenBank/DDBJ databases">
        <authorList>
            <person name="Kim D."/>
        </authorList>
    </citation>
    <scope>NUCLEOTIDE SEQUENCE [LARGE SCALE GENOMIC DNA]</scope>
    <source>
        <strain evidence="3">BH-2024</strain>
    </source>
</reference>
<dbReference type="SUPFAM" id="SSF55120">
    <property type="entry name" value="Pseudouridine synthase"/>
    <property type="match status" value="1"/>
</dbReference>
<feature type="compositionally biased region" description="Low complexity" evidence="1">
    <location>
        <begin position="219"/>
        <end position="228"/>
    </location>
</feature>
<proteinExistence type="predicted"/>
<dbReference type="Proteomes" id="UP001620626">
    <property type="component" value="Unassembled WGS sequence"/>
</dbReference>
<dbReference type="InterPro" id="IPR020103">
    <property type="entry name" value="PsdUridine_synth_cat_dom_sf"/>
</dbReference>
<evidence type="ECO:0000313" key="3">
    <source>
        <dbReference type="EMBL" id="KAL3082206.1"/>
    </source>
</evidence>
<gene>
    <name evidence="3" type="ORF">niasHT_037844</name>
</gene>
<evidence type="ECO:0000313" key="4">
    <source>
        <dbReference type="Proteomes" id="UP001620626"/>
    </source>
</evidence>
<keyword evidence="4" id="KW-1185">Reference proteome</keyword>